<feature type="compositionally biased region" description="Polar residues" evidence="1">
    <location>
        <begin position="1"/>
        <end position="11"/>
    </location>
</feature>
<organism evidence="2 3">
    <name type="scientific">Kwoniella newhampshirensis</name>
    <dbReference type="NCBI Taxonomy" id="1651941"/>
    <lineage>
        <taxon>Eukaryota</taxon>
        <taxon>Fungi</taxon>
        <taxon>Dikarya</taxon>
        <taxon>Basidiomycota</taxon>
        <taxon>Agaricomycotina</taxon>
        <taxon>Tremellomycetes</taxon>
        <taxon>Tremellales</taxon>
        <taxon>Cryptococcaceae</taxon>
        <taxon>Kwoniella</taxon>
    </lineage>
</organism>
<feature type="region of interest" description="Disordered" evidence="1">
    <location>
        <begin position="501"/>
        <end position="528"/>
    </location>
</feature>
<feature type="region of interest" description="Disordered" evidence="1">
    <location>
        <begin position="85"/>
        <end position="129"/>
    </location>
</feature>
<reference evidence="2 3" key="1">
    <citation type="journal article" date="2024" name="bioRxiv">
        <title>Comparative genomics of Cryptococcus and Kwoniella reveals pathogenesis evolution and contrasting karyotype dynamics via intercentromeric recombination or chromosome fusion.</title>
        <authorList>
            <person name="Coelho M.A."/>
            <person name="David-Palma M."/>
            <person name="Shea T."/>
            <person name="Bowers K."/>
            <person name="McGinley-Smith S."/>
            <person name="Mohammad A.W."/>
            <person name="Gnirke A."/>
            <person name="Yurkov A.M."/>
            <person name="Nowrousian M."/>
            <person name="Sun S."/>
            <person name="Cuomo C.A."/>
            <person name="Heitman J."/>
        </authorList>
    </citation>
    <scope>NUCLEOTIDE SEQUENCE [LARGE SCALE GENOMIC DNA]</scope>
    <source>
        <strain evidence="2 3">CBS 13917</strain>
    </source>
</reference>
<feature type="compositionally biased region" description="Basic and acidic residues" evidence="1">
    <location>
        <begin position="306"/>
        <end position="315"/>
    </location>
</feature>
<keyword evidence="3" id="KW-1185">Reference proteome</keyword>
<dbReference type="KEGG" id="kne:92180786"/>
<feature type="region of interest" description="Disordered" evidence="1">
    <location>
        <begin position="306"/>
        <end position="480"/>
    </location>
</feature>
<comment type="caution">
    <text evidence="2">The sequence shown here is derived from an EMBL/GenBank/DDBJ whole genome shotgun (WGS) entry which is preliminary data.</text>
</comment>
<sequence length="528" mass="58891">MRFSQSHSSSLLKPVLSPISQLTKAKPKTSTSTSTSTIVQERDKDQQLLEDGLAICLFGYTLQARAQNQAQGLTQEEVDKKAITSATNEAEDEKENDQDNDRETKKQKLDTSGENDHENRKQAQDQVKAVYSGPPLRRKESIDDMYDMAYGEEVRQQAVMAEVLPDADMWRKWEKTEAPLRQGRGWYPTLDRHFLELLVISEIHCLSHPLATSPNPTQADRIHRHASRVRRVACERIGTERLNAYCDRVKEAFEAYMMGGWQHHLPTLTQQQQQQQQQQQEEDGEVEIGILVGLGDEVEIEHDEGLISHSTRDDMNVATMLKGKDVSDEEEEEDKVRGRTLERGPGSRQRSEKFPSPNSPSQVHQSEDDIDTFGHGRAGLSTISSAFASGSGGSDMDTGEDDINELKDVQLVEPELGPSFSSSQRLQGVNDGDGDDDDDDVVVVLEGQSSVEASYGSSSSSVSVDTIGTDREDNRPGYHDAELDVEMSDDTVTYSTLVRSDDQKDNVKNHKIHTSTQIGPSYPVEEIL</sequence>
<dbReference type="Proteomes" id="UP001388673">
    <property type="component" value="Unassembled WGS sequence"/>
</dbReference>
<dbReference type="GeneID" id="92180786"/>
<feature type="compositionally biased region" description="Acidic residues" evidence="1">
    <location>
        <begin position="432"/>
        <end position="441"/>
    </location>
</feature>
<feature type="compositionally biased region" description="Basic and acidic residues" evidence="1">
    <location>
        <begin position="468"/>
        <end position="480"/>
    </location>
</feature>
<protein>
    <submittedName>
        <fullName evidence="2">Uncharacterized protein</fullName>
    </submittedName>
</protein>
<dbReference type="AlphaFoldDB" id="A0AAW0YZK1"/>
<feature type="compositionally biased region" description="Low complexity" evidence="1">
    <location>
        <begin position="449"/>
        <end position="464"/>
    </location>
</feature>
<dbReference type="EMBL" id="JBCAWK010000006">
    <property type="protein sequence ID" value="KAK8854789.1"/>
    <property type="molecule type" value="Genomic_DNA"/>
</dbReference>
<evidence type="ECO:0000313" key="3">
    <source>
        <dbReference type="Proteomes" id="UP001388673"/>
    </source>
</evidence>
<name>A0AAW0YZK1_9TREE</name>
<evidence type="ECO:0000313" key="2">
    <source>
        <dbReference type="EMBL" id="KAK8854789.1"/>
    </source>
</evidence>
<proteinExistence type="predicted"/>
<accession>A0AAW0YZK1</accession>
<feature type="region of interest" description="Disordered" evidence="1">
    <location>
        <begin position="1"/>
        <end position="40"/>
    </location>
</feature>
<gene>
    <name evidence="2" type="ORF">IAR55_003528</name>
</gene>
<evidence type="ECO:0000256" key="1">
    <source>
        <dbReference type="SAM" id="MobiDB-lite"/>
    </source>
</evidence>
<feature type="compositionally biased region" description="Basic and acidic residues" evidence="1">
    <location>
        <begin position="97"/>
        <end position="123"/>
    </location>
</feature>
<dbReference type="RefSeq" id="XP_066803027.1">
    <property type="nucleotide sequence ID" value="XM_066946635.1"/>
</dbReference>